<proteinExistence type="predicted"/>
<comment type="caution">
    <text evidence="2">The sequence shown here is derived from an EMBL/GenBank/DDBJ whole genome shotgun (WGS) entry which is preliminary data.</text>
</comment>
<feature type="transmembrane region" description="Helical" evidence="1">
    <location>
        <begin position="59"/>
        <end position="82"/>
    </location>
</feature>
<dbReference type="AlphaFoldDB" id="A0AAN6VX79"/>
<keyword evidence="3" id="KW-1185">Reference proteome</keyword>
<keyword evidence="1" id="KW-1133">Transmembrane helix</keyword>
<keyword evidence="1" id="KW-0472">Membrane</keyword>
<accession>A0AAN6VX79</accession>
<protein>
    <submittedName>
        <fullName evidence="2">Uncharacterized protein</fullName>
    </submittedName>
</protein>
<organism evidence="2 3">
    <name type="scientific">Triangularia setosa</name>
    <dbReference type="NCBI Taxonomy" id="2587417"/>
    <lineage>
        <taxon>Eukaryota</taxon>
        <taxon>Fungi</taxon>
        <taxon>Dikarya</taxon>
        <taxon>Ascomycota</taxon>
        <taxon>Pezizomycotina</taxon>
        <taxon>Sordariomycetes</taxon>
        <taxon>Sordariomycetidae</taxon>
        <taxon>Sordariales</taxon>
        <taxon>Podosporaceae</taxon>
        <taxon>Triangularia</taxon>
    </lineage>
</organism>
<reference evidence="2" key="1">
    <citation type="journal article" date="2023" name="Mol. Phylogenet. Evol.">
        <title>Genome-scale phylogeny and comparative genomics of the fungal order Sordariales.</title>
        <authorList>
            <person name="Hensen N."/>
            <person name="Bonometti L."/>
            <person name="Westerberg I."/>
            <person name="Brannstrom I.O."/>
            <person name="Guillou S."/>
            <person name="Cros-Aarteil S."/>
            <person name="Calhoun S."/>
            <person name="Haridas S."/>
            <person name="Kuo A."/>
            <person name="Mondo S."/>
            <person name="Pangilinan J."/>
            <person name="Riley R."/>
            <person name="LaButti K."/>
            <person name="Andreopoulos B."/>
            <person name="Lipzen A."/>
            <person name="Chen C."/>
            <person name="Yan M."/>
            <person name="Daum C."/>
            <person name="Ng V."/>
            <person name="Clum A."/>
            <person name="Steindorff A."/>
            <person name="Ohm R.A."/>
            <person name="Martin F."/>
            <person name="Silar P."/>
            <person name="Natvig D.O."/>
            <person name="Lalanne C."/>
            <person name="Gautier V."/>
            <person name="Ament-Velasquez S.L."/>
            <person name="Kruys A."/>
            <person name="Hutchinson M.I."/>
            <person name="Powell A.J."/>
            <person name="Barry K."/>
            <person name="Miller A.N."/>
            <person name="Grigoriev I.V."/>
            <person name="Debuchy R."/>
            <person name="Gladieux P."/>
            <person name="Hiltunen Thoren M."/>
            <person name="Johannesson H."/>
        </authorList>
    </citation>
    <scope>NUCLEOTIDE SEQUENCE</scope>
    <source>
        <strain evidence="2">CBS 892.96</strain>
    </source>
</reference>
<evidence type="ECO:0000313" key="3">
    <source>
        <dbReference type="Proteomes" id="UP001302321"/>
    </source>
</evidence>
<evidence type="ECO:0000313" key="2">
    <source>
        <dbReference type="EMBL" id="KAK4170893.1"/>
    </source>
</evidence>
<keyword evidence="1" id="KW-0812">Transmembrane</keyword>
<reference evidence="2" key="2">
    <citation type="submission" date="2023-05" db="EMBL/GenBank/DDBJ databases">
        <authorList>
            <consortium name="Lawrence Berkeley National Laboratory"/>
            <person name="Steindorff A."/>
            <person name="Hensen N."/>
            <person name="Bonometti L."/>
            <person name="Westerberg I."/>
            <person name="Brannstrom I.O."/>
            <person name="Guillou S."/>
            <person name="Cros-Aarteil S."/>
            <person name="Calhoun S."/>
            <person name="Haridas S."/>
            <person name="Kuo A."/>
            <person name="Mondo S."/>
            <person name="Pangilinan J."/>
            <person name="Riley R."/>
            <person name="Labutti K."/>
            <person name="Andreopoulos B."/>
            <person name="Lipzen A."/>
            <person name="Chen C."/>
            <person name="Yanf M."/>
            <person name="Daum C."/>
            <person name="Ng V."/>
            <person name="Clum A."/>
            <person name="Ohm R."/>
            <person name="Martin F."/>
            <person name="Silar P."/>
            <person name="Natvig D."/>
            <person name="Lalanne C."/>
            <person name="Gautier V."/>
            <person name="Ament-Velasquez S.L."/>
            <person name="Kruys A."/>
            <person name="Hutchinson M.I."/>
            <person name="Powell A.J."/>
            <person name="Barry K."/>
            <person name="Miller A.N."/>
            <person name="Grigoriev I.V."/>
            <person name="Debuchy R."/>
            <person name="Gladieux P."/>
            <person name="Thoren M.H."/>
            <person name="Johannesson H."/>
        </authorList>
    </citation>
    <scope>NUCLEOTIDE SEQUENCE</scope>
    <source>
        <strain evidence="2">CBS 892.96</strain>
    </source>
</reference>
<dbReference type="EMBL" id="MU866715">
    <property type="protein sequence ID" value="KAK4170893.1"/>
    <property type="molecule type" value="Genomic_DNA"/>
</dbReference>
<sequence length="114" mass="12887">MGYHDGKGGHKCRTLFNFGSKATGVVGVPGLHSIDRSGVAEMGWKRWPKLTAEEAEQCFFVFVEWLSFFFFFGLMPFYLFGYCDSDDGFWNCSLFIYLPWGISLQGNLLLAGIC</sequence>
<evidence type="ECO:0000256" key="1">
    <source>
        <dbReference type="SAM" id="Phobius"/>
    </source>
</evidence>
<dbReference type="Proteomes" id="UP001302321">
    <property type="component" value="Unassembled WGS sequence"/>
</dbReference>
<name>A0AAN6VX79_9PEZI</name>
<gene>
    <name evidence="2" type="ORF">QBC36DRAFT_110777</name>
</gene>
<feature type="transmembrane region" description="Helical" evidence="1">
    <location>
        <begin position="94"/>
        <end position="113"/>
    </location>
</feature>